<feature type="domain" description="Alcohol dehydrogenase iron-type/glycerol dehydrogenase GldA" evidence="12">
    <location>
        <begin position="9"/>
        <end position="154"/>
    </location>
</feature>
<dbReference type="EC" id="1.1.1.6" evidence="6"/>
<evidence type="ECO:0000256" key="1">
    <source>
        <dbReference type="ARBA" id="ARBA00007358"/>
    </source>
</evidence>
<evidence type="ECO:0000256" key="8">
    <source>
        <dbReference type="ARBA" id="ARBA00049006"/>
    </source>
</evidence>
<dbReference type="PROSITE" id="PS00913">
    <property type="entry name" value="ADH_IRON_1"/>
    <property type="match status" value="1"/>
</dbReference>
<comment type="pathway">
    <text evidence="5">Polyol metabolism; glycerol fermentation; glycerone phosphate from glycerol (oxidative route): step 1/2.</text>
</comment>
<accession>A0A9W6CQ33</accession>
<comment type="similarity">
    <text evidence="1">Belongs to the iron-containing alcohol dehydrogenase family.</text>
</comment>
<evidence type="ECO:0000313" key="15">
    <source>
        <dbReference type="Proteomes" id="UP001144397"/>
    </source>
</evidence>
<keyword evidence="2 9" id="KW-0479">Metal-binding</keyword>
<evidence type="ECO:0000313" key="13">
    <source>
        <dbReference type="EMBL" id="GLI24400.1"/>
    </source>
</evidence>
<evidence type="ECO:0000256" key="2">
    <source>
        <dbReference type="ARBA" id="ARBA00022723"/>
    </source>
</evidence>
<reference evidence="13" key="1">
    <citation type="submission" date="2022-12" db="EMBL/GenBank/DDBJ databases">
        <title>Reference genome sequencing for broad-spectrum identification of bacterial and archaeal isolates by mass spectrometry.</title>
        <authorList>
            <person name="Sekiguchi Y."/>
            <person name="Tourlousse D.M."/>
        </authorList>
    </citation>
    <scope>NUCLEOTIDE SEQUENCE</scope>
    <source>
        <strain evidence="13">301</strain>
    </source>
</reference>
<feature type="binding site" evidence="11">
    <location>
        <begin position="116"/>
        <end position="119"/>
    </location>
    <ligand>
        <name>NAD(+)</name>
        <dbReference type="ChEBI" id="CHEBI:57540"/>
    </ligand>
</feature>
<evidence type="ECO:0000256" key="6">
    <source>
        <dbReference type="ARBA" id="ARBA00039147"/>
    </source>
</evidence>
<evidence type="ECO:0000256" key="5">
    <source>
        <dbReference type="ARBA" id="ARBA00037918"/>
    </source>
</evidence>
<dbReference type="InterPro" id="IPR018211">
    <property type="entry name" value="ADH_Fe_CS"/>
</dbReference>
<proteinExistence type="inferred from homology"/>
<evidence type="ECO:0000256" key="11">
    <source>
        <dbReference type="PIRSR" id="PIRSR000112-3"/>
    </source>
</evidence>
<evidence type="ECO:0000256" key="4">
    <source>
        <dbReference type="ARBA" id="ARBA00023027"/>
    </source>
</evidence>
<keyword evidence="16" id="KW-1185">Reference proteome</keyword>
<comment type="caution">
    <text evidence="13">The sequence shown here is derived from an EMBL/GenBank/DDBJ whole genome shotgun (WGS) entry which is preliminary data.</text>
</comment>
<dbReference type="PANTHER" id="PTHR43616:SF5">
    <property type="entry name" value="GLYCEROL DEHYDROGENASE 1"/>
    <property type="match status" value="1"/>
</dbReference>
<feature type="binding site" evidence="11">
    <location>
        <position position="127"/>
    </location>
    <ligand>
        <name>NAD(+)</name>
        <dbReference type="ChEBI" id="CHEBI:57540"/>
    </ligand>
</feature>
<dbReference type="InterPro" id="IPR001670">
    <property type="entry name" value="ADH_Fe/GldA"/>
</dbReference>
<gene>
    <name evidence="13" type="primary">gldA</name>
    <name evidence="14" type="ORF">GGQ86_004408</name>
    <name evidence="13" type="ORF">XFLAVUS301_40740</name>
</gene>
<dbReference type="EMBL" id="BSDO01000007">
    <property type="protein sequence ID" value="GLI24400.1"/>
    <property type="molecule type" value="Genomic_DNA"/>
</dbReference>
<dbReference type="Gene3D" id="3.40.50.1970">
    <property type="match status" value="1"/>
</dbReference>
<organism evidence="13 15">
    <name type="scientific">Xanthobacter flavus</name>
    <dbReference type="NCBI Taxonomy" id="281"/>
    <lineage>
        <taxon>Bacteria</taxon>
        <taxon>Pseudomonadati</taxon>
        <taxon>Pseudomonadota</taxon>
        <taxon>Alphaproteobacteria</taxon>
        <taxon>Hyphomicrobiales</taxon>
        <taxon>Xanthobacteraceae</taxon>
        <taxon>Xanthobacter</taxon>
    </lineage>
</organism>
<feature type="binding site" evidence="10">
    <location>
        <position position="121"/>
    </location>
    <ligand>
        <name>glycerol</name>
        <dbReference type="ChEBI" id="CHEBI:17754"/>
    </ligand>
</feature>
<dbReference type="GeneID" id="95764847"/>
<dbReference type="GO" id="GO:0046872">
    <property type="term" value="F:metal ion binding"/>
    <property type="evidence" value="ECO:0007669"/>
    <property type="project" value="UniProtKB-KW"/>
</dbReference>
<keyword evidence="9" id="KW-0862">Zinc</keyword>
<dbReference type="EMBL" id="JAVDPY010000009">
    <property type="protein sequence ID" value="MDR6335910.1"/>
    <property type="molecule type" value="Genomic_DNA"/>
</dbReference>
<dbReference type="Proteomes" id="UP001245370">
    <property type="component" value="Unassembled WGS sequence"/>
</dbReference>
<feature type="binding site" evidence="9">
    <location>
        <position position="171"/>
    </location>
    <ligand>
        <name>glycerol</name>
        <dbReference type="ChEBI" id="CHEBI:17754"/>
    </ligand>
</feature>
<feature type="binding site" evidence="9">
    <location>
        <position position="271"/>
    </location>
    <ligand>
        <name>glycerol</name>
        <dbReference type="ChEBI" id="CHEBI:17754"/>
    </ligand>
</feature>
<evidence type="ECO:0000256" key="7">
    <source>
        <dbReference type="ARBA" id="ARBA00040132"/>
    </source>
</evidence>
<dbReference type="NCBIfam" id="NF006941">
    <property type="entry name" value="PRK09423.1"/>
    <property type="match status" value="1"/>
</dbReference>
<evidence type="ECO:0000256" key="3">
    <source>
        <dbReference type="ARBA" id="ARBA00023002"/>
    </source>
</evidence>
<keyword evidence="4 11" id="KW-0520">NAD</keyword>
<evidence type="ECO:0000313" key="16">
    <source>
        <dbReference type="Proteomes" id="UP001245370"/>
    </source>
</evidence>
<dbReference type="SUPFAM" id="SSF56796">
    <property type="entry name" value="Dehydroquinate synthase-like"/>
    <property type="match status" value="1"/>
</dbReference>
<feature type="binding site" evidence="9">
    <location>
        <position position="254"/>
    </location>
    <ligand>
        <name>glycerol</name>
        <dbReference type="ChEBI" id="CHEBI:17754"/>
    </ligand>
</feature>
<evidence type="ECO:0000313" key="14">
    <source>
        <dbReference type="EMBL" id="MDR6335910.1"/>
    </source>
</evidence>
<feature type="binding site" evidence="11">
    <location>
        <begin position="94"/>
        <end position="98"/>
    </location>
    <ligand>
        <name>NAD(+)</name>
        <dbReference type="ChEBI" id="CHEBI:57540"/>
    </ligand>
</feature>
<keyword evidence="3 14" id="KW-0560">Oxidoreductase</keyword>
<comment type="cofactor">
    <cofactor evidence="9">
        <name>Zn(2+)</name>
        <dbReference type="ChEBI" id="CHEBI:29105"/>
    </cofactor>
    <text evidence="9">Binds 1 zinc ion per subunit.</text>
</comment>
<reference evidence="14 16" key="2">
    <citation type="submission" date="2023-07" db="EMBL/GenBank/DDBJ databases">
        <title>Genomic Encyclopedia of Type Strains, Phase IV (KMG-IV): sequencing the most valuable type-strain genomes for metagenomic binning, comparative biology and taxonomic classification.</title>
        <authorList>
            <person name="Goeker M."/>
        </authorList>
    </citation>
    <scope>NUCLEOTIDE SEQUENCE [LARGE SCALE GENOMIC DNA]</scope>
    <source>
        <strain evidence="14 16">DSM 338</strain>
    </source>
</reference>
<evidence type="ECO:0000256" key="10">
    <source>
        <dbReference type="PIRSR" id="PIRSR000112-2"/>
    </source>
</evidence>
<evidence type="ECO:0000256" key="9">
    <source>
        <dbReference type="PIRSR" id="PIRSR000112-1"/>
    </source>
</evidence>
<name>A0A9W6CQ33_XANFL</name>
<comment type="catalytic activity">
    <reaction evidence="8">
        <text>glycerol + NAD(+) = dihydroxyacetone + NADH + H(+)</text>
        <dbReference type="Rhea" id="RHEA:13769"/>
        <dbReference type="ChEBI" id="CHEBI:15378"/>
        <dbReference type="ChEBI" id="CHEBI:16016"/>
        <dbReference type="ChEBI" id="CHEBI:17754"/>
        <dbReference type="ChEBI" id="CHEBI:57540"/>
        <dbReference type="ChEBI" id="CHEBI:57945"/>
        <dbReference type="EC" id="1.1.1.6"/>
    </reaction>
</comment>
<dbReference type="Pfam" id="PF00465">
    <property type="entry name" value="Fe-ADH"/>
    <property type="match status" value="1"/>
</dbReference>
<dbReference type="Gene3D" id="1.20.1090.10">
    <property type="entry name" value="Dehydroquinate synthase-like - alpha domain"/>
    <property type="match status" value="1"/>
</dbReference>
<dbReference type="PANTHER" id="PTHR43616">
    <property type="entry name" value="GLYCEROL DEHYDROGENASE"/>
    <property type="match status" value="1"/>
</dbReference>
<dbReference type="PIRSF" id="PIRSF000112">
    <property type="entry name" value="Glycerol_dehydrogenase"/>
    <property type="match status" value="1"/>
</dbReference>
<dbReference type="CDD" id="cd08170">
    <property type="entry name" value="GlyDH"/>
    <property type="match status" value="1"/>
</dbReference>
<protein>
    <recommendedName>
        <fullName evidence="7">Glycerol dehydrogenase</fullName>
        <ecNumber evidence="6">1.1.1.6</ecNumber>
    </recommendedName>
</protein>
<dbReference type="Proteomes" id="UP001144397">
    <property type="component" value="Unassembled WGS sequence"/>
</dbReference>
<dbReference type="GO" id="GO:0008888">
    <property type="term" value="F:glycerol dehydrogenase (NAD+) activity"/>
    <property type="evidence" value="ECO:0007669"/>
    <property type="project" value="UniProtKB-EC"/>
</dbReference>
<feature type="binding site" evidence="11">
    <location>
        <position position="131"/>
    </location>
    <ligand>
        <name>NAD(+)</name>
        <dbReference type="ChEBI" id="CHEBI:57540"/>
    </ligand>
</feature>
<evidence type="ECO:0000259" key="12">
    <source>
        <dbReference type="Pfam" id="PF00465"/>
    </source>
</evidence>
<dbReference type="InterPro" id="IPR016205">
    <property type="entry name" value="Glycerol_DH"/>
</dbReference>
<dbReference type="AlphaFoldDB" id="A0A9W6CQ33"/>
<dbReference type="RefSeq" id="WP_281809171.1">
    <property type="nucleotide sequence ID" value="NZ_BSDO01000007.1"/>
</dbReference>
<sequence>MSVRAFGSPARYIQGPDALSELGALVRLHGQRPFVVADTIVMDLLGARLKAELAEAETVTFATFGGECTAAEIDKLAAAARAAGADVVIGVGGGKAIDTAKGVRIALRTPLVIVPTIASNDSPTSRLVVVYTADHVLSEVRLMDANPDVVLVDTSVIVQAPARFFVAGIGDALSKKFEVEQCAAAGGLNFFKGRPTSLAVTIADACYRAIRADGEAAVTAVSRKTADDAVERVVEATILLSGLAFESGGLSIAHSLTRGFSTVPEVARALHGEQVALGLLVQLLAEGRDTDFMADMLAFYARLNLPRALEDFGVETEAVVDGIVSVSWDTAPYIRNFVQPLSKERLADAFRTLAGLRRAE</sequence>
<feature type="binding site" evidence="11">
    <location>
        <position position="125"/>
    </location>
    <ligand>
        <name>NAD(+)</name>
        <dbReference type="ChEBI" id="CHEBI:57540"/>
    </ligand>
</feature>